<accession>A0A482APB1</accession>
<dbReference type="Pfam" id="PF03303">
    <property type="entry name" value="WTF"/>
    <property type="match status" value="2"/>
</dbReference>
<evidence type="ECO:0000256" key="2">
    <source>
        <dbReference type="ARBA" id="ARBA00007170"/>
    </source>
</evidence>
<proteinExistence type="inferred from homology"/>
<feature type="compositionally biased region" description="Basic and acidic residues" evidence="6">
    <location>
        <begin position="11"/>
        <end position="29"/>
    </location>
</feature>
<organism evidence="8">
    <name type="scientific">Schizosaccharomyces pombe</name>
    <name type="common">Fission yeast</name>
    <dbReference type="NCBI Taxonomy" id="4896"/>
    <lineage>
        <taxon>Eukaryota</taxon>
        <taxon>Fungi</taxon>
        <taxon>Dikarya</taxon>
        <taxon>Ascomycota</taxon>
        <taxon>Taphrinomycotina</taxon>
        <taxon>Schizosaccharomycetes</taxon>
        <taxon>Schizosaccharomycetales</taxon>
        <taxon>Schizosaccharomycetaceae</taxon>
        <taxon>Schizosaccharomyces</taxon>
    </lineage>
</organism>
<keyword evidence="5 7" id="KW-0472">Membrane</keyword>
<keyword evidence="3 7" id="KW-0812">Transmembrane</keyword>
<feature type="transmembrane region" description="Helical" evidence="7">
    <location>
        <begin position="259"/>
        <end position="280"/>
    </location>
</feature>
<dbReference type="VEuPathDB" id="FungiDB:SPCC162.04c"/>
<comment type="subcellular location">
    <subcellularLocation>
        <location evidence="1">Membrane</location>
        <topology evidence="1">Multi-pass membrane protein</topology>
    </subcellularLocation>
</comment>
<evidence type="ECO:0000256" key="7">
    <source>
        <dbReference type="SAM" id="Phobius"/>
    </source>
</evidence>
<sequence length="390" mass="43655">MKNKYYPLRSSMDEMSAKNDNEIDLEKGPLPEYNSEDGSTLPPYSEIWKYIKTVSEDSSTGPTETTNPNVERRQEFKDSHPNIYSLLRLLISVLAVIVVFFTAWVCVNPLEKSIFGKVAFFVTIGITCPILLITIFCFFETWTQAVAQCIKVTVIFLAQCVKVTVISLAKCVKVTAIFLAKCVKVTAIFLAQCIKVTAVFLAQCVKVTAISLAQCVKVTAVGLYNSREKWVVIIWLLWVVICYTLFLRSKFGNLNLNKALICSTCSISAALLLFLLYVRLPFWTLKHMFSGLFQVLGVQSCVVIVTKGLMHLFDKHIDATGYEIEASSLFVIGNFLFFYEMECPGALRRMPKSIRNGIASFLEGTGKAIRGANDNNNNIPLEETEAESEV</sequence>
<evidence type="ECO:0000313" key="8">
    <source>
        <dbReference type="EMBL" id="QBL54268.1"/>
    </source>
</evidence>
<name>A0A482APB1_SCHPM</name>
<dbReference type="AlphaFoldDB" id="A0A482APB1"/>
<evidence type="ECO:0000256" key="4">
    <source>
        <dbReference type="ARBA" id="ARBA00022989"/>
    </source>
</evidence>
<dbReference type="GO" id="GO:0110134">
    <property type="term" value="P:meiotic drive"/>
    <property type="evidence" value="ECO:0007669"/>
    <property type="project" value="InterPro"/>
</dbReference>
<dbReference type="GO" id="GO:0016020">
    <property type="term" value="C:membrane"/>
    <property type="evidence" value="ECO:0007669"/>
    <property type="project" value="UniProtKB-SubCell"/>
</dbReference>
<keyword evidence="4 7" id="KW-1133">Transmembrane helix</keyword>
<evidence type="ECO:0000256" key="3">
    <source>
        <dbReference type="ARBA" id="ARBA00022692"/>
    </source>
</evidence>
<evidence type="ECO:0000256" key="5">
    <source>
        <dbReference type="ARBA" id="ARBA00023136"/>
    </source>
</evidence>
<reference evidence="8" key="1">
    <citation type="submission" date="2018-09" db="EMBL/GenBank/DDBJ databases">
        <title>Killer meiotic drive and dynamic evolution of the wtf gene family.</title>
        <authorList>
            <person name="Eickbush M.T."/>
            <person name="Young J.M."/>
            <person name="Zanders S.E."/>
        </authorList>
    </citation>
    <scope>NUCLEOTIDE SEQUENCE</scope>
    <source>
        <strain evidence="8">FY29033</strain>
    </source>
</reference>
<feature type="region of interest" description="Disordered" evidence="6">
    <location>
        <begin position="1"/>
        <end position="39"/>
    </location>
</feature>
<gene>
    <name evidence="8" type="primary">wtf9</name>
</gene>
<feature type="transmembrane region" description="Helical" evidence="7">
    <location>
        <begin position="86"/>
        <end position="106"/>
    </location>
</feature>
<feature type="transmembrane region" description="Helical" evidence="7">
    <location>
        <begin position="292"/>
        <end position="310"/>
    </location>
</feature>
<protein>
    <submittedName>
        <fullName evidence="8">Wtf9</fullName>
    </submittedName>
</protein>
<feature type="transmembrane region" description="Helical" evidence="7">
    <location>
        <begin position="118"/>
        <end position="139"/>
    </location>
</feature>
<dbReference type="EMBL" id="MH837200">
    <property type="protein sequence ID" value="QBL54268.1"/>
    <property type="molecule type" value="Genomic_DNA"/>
</dbReference>
<comment type="similarity">
    <text evidence="2">Belongs to the WTF family.</text>
</comment>
<evidence type="ECO:0000256" key="1">
    <source>
        <dbReference type="ARBA" id="ARBA00004141"/>
    </source>
</evidence>
<feature type="transmembrane region" description="Helical" evidence="7">
    <location>
        <begin position="187"/>
        <end position="210"/>
    </location>
</feature>
<evidence type="ECO:0000256" key="6">
    <source>
        <dbReference type="SAM" id="MobiDB-lite"/>
    </source>
</evidence>
<dbReference type="InterPro" id="IPR004982">
    <property type="entry name" value="WTF"/>
</dbReference>
<feature type="transmembrane region" description="Helical" evidence="7">
    <location>
        <begin position="230"/>
        <end position="247"/>
    </location>
</feature>